<evidence type="ECO:0000313" key="4">
    <source>
        <dbReference type="Proteomes" id="UP000284908"/>
    </source>
</evidence>
<dbReference type="AlphaFoldDB" id="A0A419N602"/>
<feature type="domain" description="XdhC- CoxI" evidence="1">
    <location>
        <begin position="12"/>
        <end position="74"/>
    </location>
</feature>
<dbReference type="EMBL" id="RAHH01000020">
    <property type="protein sequence ID" value="RJT42230.1"/>
    <property type="molecule type" value="Genomic_DNA"/>
</dbReference>
<feature type="domain" description="XdhC Rossmann" evidence="2">
    <location>
        <begin position="106"/>
        <end position="247"/>
    </location>
</feature>
<sequence length="273" mass="28926">MSLFADAARMEKQNIPFAMVIITESRGSAPRHDGQMLVMPEGNILGTVGGGMMERKVIDEALVALQDGKSRLFHGRMTRNGQDAVGSDCGGAMSVFISVHGVRPRLLLVGGGHVNRAIAHAASALNFNLLVTDIYAPNLQAGDFPAGTSLLLSHSFADALKEIVPDENTYVVIATNSSDLEVVSLLMGYPCRYLGLLASRRKVHTFTQHFMASGLTSSQLAPLRAPIGFDIGAETPEEIAISVLAEILQVKNGASGMLLDCTSDCLSVTGETA</sequence>
<reference evidence="3 4" key="1">
    <citation type="submission" date="2018-09" db="EMBL/GenBank/DDBJ databases">
        <authorList>
            <person name="Le Fleche-Mateos A."/>
        </authorList>
    </citation>
    <scope>NUCLEOTIDE SEQUENCE [LARGE SCALE GENOMIC DNA]</scope>
    <source>
        <strain evidence="3 4">DSM 27399</strain>
    </source>
</reference>
<dbReference type="RefSeq" id="WP_120133828.1">
    <property type="nucleotide sequence ID" value="NZ_RAHH01000020.1"/>
</dbReference>
<dbReference type="PANTHER" id="PTHR30388:SF6">
    <property type="entry name" value="XANTHINE DEHYDROGENASE SUBUNIT A-RELATED"/>
    <property type="match status" value="1"/>
</dbReference>
<proteinExistence type="predicted"/>
<dbReference type="InterPro" id="IPR052698">
    <property type="entry name" value="MoCofactor_Util/Proc"/>
</dbReference>
<dbReference type="InterPro" id="IPR027051">
    <property type="entry name" value="XdhC_Rossmann_dom"/>
</dbReference>
<dbReference type="InterPro" id="IPR003777">
    <property type="entry name" value="XdhC_CoxI"/>
</dbReference>
<protein>
    <submittedName>
        <fullName evidence="3">XdhC family protein</fullName>
    </submittedName>
</protein>
<organism evidence="3 4">
    <name type="scientific">Rahnella woolbedingensis</name>
    <dbReference type="NCBI Taxonomy" id="1510574"/>
    <lineage>
        <taxon>Bacteria</taxon>
        <taxon>Pseudomonadati</taxon>
        <taxon>Pseudomonadota</taxon>
        <taxon>Gammaproteobacteria</taxon>
        <taxon>Enterobacterales</taxon>
        <taxon>Yersiniaceae</taxon>
        <taxon>Rahnella</taxon>
    </lineage>
</organism>
<keyword evidence="4" id="KW-1185">Reference proteome</keyword>
<dbReference type="OrthoDB" id="9815497at2"/>
<dbReference type="Gene3D" id="3.40.50.720">
    <property type="entry name" value="NAD(P)-binding Rossmann-like Domain"/>
    <property type="match status" value="1"/>
</dbReference>
<accession>A0A419N602</accession>
<dbReference type="PANTHER" id="PTHR30388">
    <property type="entry name" value="ALDEHYDE OXIDOREDUCTASE MOLYBDENUM COFACTOR ASSEMBLY PROTEIN"/>
    <property type="match status" value="1"/>
</dbReference>
<comment type="caution">
    <text evidence="3">The sequence shown here is derived from an EMBL/GenBank/DDBJ whole genome shotgun (WGS) entry which is preliminary data.</text>
</comment>
<gene>
    <name evidence="3" type="ORF">D6C13_16670</name>
</gene>
<evidence type="ECO:0000259" key="2">
    <source>
        <dbReference type="Pfam" id="PF13478"/>
    </source>
</evidence>
<evidence type="ECO:0000259" key="1">
    <source>
        <dbReference type="Pfam" id="PF02625"/>
    </source>
</evidence>
<name>A0A419N602_9GAMM</name>
<evidence type="ECO:0000313" key="3">
    <source>
        <dbReference type="EMBL" id="RJT42230.1"/>
    </source>
</evidence>
<dbReference type="Proteomes" id="UP000284908">
    <property type="component" value="Unassembled WGS sequence"/>
</dbReference>
<dbReference type="Pfam" id="PF02625">
    <property type="entry name" value="XdhC_CoxI"/>
    <property type="match status" value="1"/>
</dbReference>
<dbReference type="Pfam" id="PF13478">
    <property type="entry name" value="XdhC_C"/>
    <property type="match status" value="1"/>
</dbReference>